<feature type="compositionally biased region" description="Polar residues" evidence="1">
    <location>
        <begin position="50"/>
        <end position="59"/>
    </location>
</feature>
<accession>A0A2Z2H4Q2</accession>
<sequence length="67" mass="7052">MALLIIGAMGYALLIMFMLGAMMLSGRASDREARRLQPVRVGAARPAALSNAQPSTDFSSMPGRNAA</sequence>
<keyword evidence="4" id="KW-1185">Reference proteome</keyword>
<protein>
    <submittedName>
        <fullName evidence="3">Uncharacterized protein</fullName>
    </submittedName>
</protein>
<name>A0A2Z2H4Q2_9GAMM</name>
<evidence type="ECO:0000256" key="2">
    <source>
        <dbReference type="SAM" id="Phobius"/>
    </source>
</evidence>
<gene>
    <name evidence="3" type="ORF">B9G99_04780</name>
</gene>
<keyword evidence="2" id="KW-1133">Transmembrane helix</keyword>
<feature type="region of interest" description="Disordered" evidence="1">
    <location>
        <begin position="43"/>
        <end position="67"/>
    </location>
</feature>
<dbReference type="Proteomes" id="UP000250025">
    <property type="component" value="Chromosome"/>
</dbReference>
<evidence type="ECO:0000313" key="3">
    <source>
        <dbReference type="EMBL" id="ARS52279.1"/>
    </source>
</evidence>
<organism evidence="3 4">
    <name type="scientific">Kushneria konosiri</name>
    <dbReference type="NCBI Taxonomy" id="698828"/>
    <lineage>
        <taxon>Bacteria</taxon>
        <taxon>Pseudomonadati</taxon>
        <taxon>Pseudomonadota</taxon>
        <taxon>Gammaproteobacteria</taxon>
        <taxon>Oceanospirillales</taxon>
        <taxon>Halomonadaceae</taxon>
        <taxon>Kushneria</taxon>
    </lineage>
</organism>
<evidence type="ECO:0000313" key="4">
    <source>
        <dbReference type="Proteomes" id="UP000250025"/>
    </source>
</evidence>
<keyword evidence="2" id="KW-0472">Membrane</keyword>
<dbReference type="RefSeq" id="WP_086620977.1">
    <property type="nucleotide sequence ID" value="NZ_CP021323.1"/>
</dbReference>
<keyword evidence="2" id="KW-0812">Transmembrane</keyword>
<reference evidence="3 4" key="1">
    <citation type="journal article" date="2017" name="Int. J. Syst. Evol. Microbiol.">
        <title>Kushneria konosiri sp. nov., isolated from the Korean salt-fermented seafood Daemi-jeot.</title>
        <authorList>
            <person name="Yun J.H."/>
            <person name="Park S.K."/>
            <person name="Lee J.Y."/>
            <person name="Jung M.J."/>
            <person name="Bae J.W."/>
        </authorList>
    </citation>
    <scope>NUCLEOTIDE SEQUENCE [LARGE SCALE GENOMIC DNA]</scope>
    <source>
        <strain evidence="3 4">X49</strain>
    </source>
</reference>
<dbReference type="AlphaFoldDB" id="A0A2Z2H4Q2"/>
<dbReference type="EMBL" id="CP021323">
    <property type="protein sequence ID" value="ARS52279.1"/>
    <property type="molecule type" value="Genomic_DNA"/>
</dbReference>
<feature type="transmembrane region" description="Helical" evidence="2">
    <location>
        <begin position="6"/>
        <end position="25"/>
    </location>
</feature>
<dbReference type="OrthoDB" id="6183827at2"/>
<proteinExistence type="predicted"/>
<dbReference type="KEGG" id="kus:B9G99_04780"/>
<evidence type="ECO:0000256" key="1">
    <source>
        <dbReference type="SAM" id="MobiDB-lite"/>
    </source>
</evidence>